<dbReference type="GO" id="GO:0005886">
    <property type="term" value="C:plasma membrane"/>
    <property type="evidence" value="ECO:0007669"/>
    <property type="project" value="TreeGrafter"/>
</dbReference>
<name>A0A3N0DUM9_9ACTN</name>
<protein>
    <submittedName>
        <fullName evidence="4">DUF881 domain-containing protein</fullName>
    </submittedName>
</protein>
<dbReference type="InterPro" id="IPR010273">
    <property type="entry name" value="DUF881"/>
</dbReference>
<dbReference type="OrthoDB" id="3211287at2"/>
<dbReference type="Gene3D" id="3.30.70.1880">
    <property type="entry name" value="Protein of unknown function DUF881"/>
    <property type="match status" value="1"/>
</dbReference>
<organism evidence="4 5">
    <name type="scientific">Nocardioides marmorisolisilvae</name>
    <dbReference type="NCBI Taxonomy" id="1542737"/>
    <lineage>
        <taxon>Bacteria</taxon>
        <taxon>Bacillati</taxon>
        <taxon>Actinomycetota</taxon>
        <taxon>Actinomycetes</taxon>
        <taxon>Propionibacteriales</taxon>
        <taxon>Nocardioidaceae</taxon>
        <taxon>Nocardioides</taxon>
    </lineage>
</organism>
<feature type="region of interest" description="Disordered" evidence="3">
    <location>
        <begin position="1"/>
        <end position="20"/>
    </location>
</feature>
<feature type="coiled-coil region" evidence="2">
    <location>
        <begin position="76"/>
        <end position="117"/>
    </location>
</feature>
<reference evidence="4 5" key="1">
    <citation type="submission" date="2018-11" db="EMBL/GenBank/DDBJ databases">
        <authorList>
            <person name="Li F."/>
        </authorList>
    </citation>
    <scope>NUCLEOTIDE SEQUENCE [LARGE SCALE GENOMIC DNA]</scope>
    <source>
        <strain evidence="4 5">KIS18-7</strain>
    </source>
</reference>
<dbReference type="Proteomes" id="UP000277094">
    <property type="component" value="Unassembled WGS sequence"/>
</dbReference>
<dbReference type="AlphaFoldDB" id="A0A3N0DUM9"/>
<keyword evidence="2" id="KW-0175">Coiled coil</keyword>
<dbReference type="Pfam" id="PF05949">
    <property type="entry name" value="DUF881"/>
    <property type="match status" value="1"/>
</dbReference>
<evidence type="ECO:0000313" key="5">
    <source>
        <dbReference type="Proteomes" id="UP000277094"/>
    </source>
</evidence>
<proteinExistence type="inferred from homology"/>
<evidence type="ECO:0000256" key="3">
    <source>
        <dbReference type="SAM" id="MobiDB-lite"/>
    </source>
</evidence>
<evidence type="ECO:0000256" key="1">
    <source>
        <dbReference type="ARBA" id="ARBA00009108"/>
    </source>
</evidence>
<dbReference type="EMBL" id="RJSG01000002">
    <property type="protein sequence ID" value="RNL79300.1"/>
    <property type="molecule type" value="Genomic_DNA"/>
</dbReference>
<evidence type="ECO:0000313" key="4">
    <source>
        <dbReference type="EMBL" id="RNL79300.1"/>
    </source>
</evidence>
<gene>
    <name evidence="4" type="ORF">EFL95_09885</name>
</gene>
<dbReference type="PANTHER" id="PTHR37313">
    <property type="entry name" value="UPF0749 PROTEIN RV1825"/>
    <property type="match status" value="1"/>
</dbReference>
<comment type="caution">
    <text evidence="4">The sequence shown here is derived from an EMBL/GenBank/DDBJ whole genome shotgun (WGS) entry which is preliminary data.</text>
</comment>
<dbReference type="PANTHER" id="PTHR37313:SF2">
    <property type="entry name" value="UPF0749 PROTEIN YLXX"/>
    <property type="match status" value="1"/>
</dbReference>
<comment type="similarity">
    <text evidence="1">Belongs to the UPF0749 family.</text>
</comment>
<sequence>MSEPDAAATEPTAEPTAPAPSAYQLIRRALLHPGRGQVSAAVLLVILGIAGVTQVRLAGSDDEYAGMRQADLVQALNGLQAASRRNEQDIRDLQNTRDSLKDNNDKTAAALKQARDELVTLGILAGTSTATGPGVRITVTVAEDGQLTLNNLLDGIEELRDAGAEAMEINDAVRVVAQTSFETADNGINVDGRVLTAPFVIDAIGDPDSLATALNFPGGFVDDLRPDHAHVGIKKRQKIEVTVLRRAVEPRYAESP</sequence>
<keyword evidence="5" id="KW-1185">Reference proteome</keyword>
<accession>A0A3N0DUM9</accession>
<dbReference type="RefSeq" id="WP_123233802.1">
    <property type="nucleotide sequence ID" value="NZ_RJSG01000002.1"/>
</dbReference>
<evidence type="ECO:0000256" key="2">
    <source>
        <dbReference type="SAM" id="Coils"/>
    </source>
</evidence>